<accession>A0A6N7VYG1</accession>
<dbReference type="Pfam" id="PF20465">
    <property type="entry name" value="MmeI_hel"/>
    <property type="match status" value="1"/>
</dbReference>
<dbReference type="GO" id="GO:0032259">
    <property type="term" value="P:methylation"/>
    <property type="evidence" value="ECO:0007669"/>
    <property type="project" value="UniProtKB-KW"/>
</dbReference>
<dbReference type="Pfam" id="PF20466">
    <property type="entry name" value="MmeI_TRD"/>
    <property type="match status" value="1"/>
</dbReference>
<dbReference type="InterPro" id="IPR050953">
    <property type="entry name" value="N4_N6_ade-DNA_methylase"/>
</dbReference>
<dbReference type="Pfam" id="PF20473">
    <property type="entry name" value="MmeI_Mtase"/>
    <property type="match status" value="1"/>
</dbReference>
<dbReference type="Gene3D" id="3.40.50.150">
    <property type="entry name" value="Vaccinia Virus protein VP39"/>
    <property type="match status" value="1"/>
</dbReference>
<dbReference type="PANTHER" id="PTHR33841">
    <property type="entry name" value="DNA METHYLTRANSFERASE YEEA-RELATED"/>
    <property type="match status" value="1"/>
</dbReference>
<evidence type="ECO:0000313" key="11">
    <source>
        <dbReference type="Proteomes" id="UP000441455"/>
    </source>
</evidence>
<evidence type="ECO:0000256" key="4">
    <source>
        <dbReference type="ARBA" id="ARBA00047942"/>
    </source>
</evidence>
<feature type="domain" description="MmeI-like C-terminal" evidence="8">
    <location>
        <begin position="846"/>
        <end position="923"/>
    </location>
</feature>
<dbReference type="InterPro" id="IPR029063">
    <property type="entry name" value="SAM-dependent_MTases_sf"/>
</dbReference>
<evidence type="ECO:0000256" key="1">
    <source>
        <dbReference type="ARBA" id="ARBA00011900"/>
    </source>
</evidence>
<gene>
    <name evidence="10" type="ORF">FX155_01325</name>
</gene>
<feature type="domain" description="MmeI-like target recognition" evidence="7">
    <location>
        <begin position="641"/>
        <end position="843"/>
    </location>
</feature>
<evidence type="ECO:0000256" key="2">
    <source>
        <dbReference type="ARBA" id="ARBA00022603"/>
    </source>
</evidence>
<feature type="domain" description="MmeI-like N-terminal" evidence="5">
    <location>
        <begin position="8"/>
        <end position="185"/>
    </location>
</feature>
<reference evidence="10 11" key="1">
    <citation type="submission" date="2019-08" db="EMBL/GenBank/DDBJ databases">
        <title>In-depth cultivation of the pig gut microbiome towards novel bacterial diversity and tailored functional studies.</title>
        <authorList>
            <person name="Wylensek D."/>
            <person name="Hitch T.C.A."/>
            <person name="Clavel T."/>
        </authorList>
    </citation>
    <scope>NUCLEOTIDE SEQUENCE [LARGE SCALE GENOMIC DNA]</scope>
    <source>
        <strain evidence="10 11">WCA-389-WT-5B</strain>
    </source>
</reference>
<dbReference type="InterPro" id="IPR046816">
    <property type="entry name" value="MmeI_Mtase"/>
</dbReference>
<dbReference type="GO" id="GO:0009007">
    <property type="term" value="F:site-specific DNA-methyltransferase (adenine-specific) activity"/>
    <property type="evidence" value="ECO:0007669"/>
    <property type="project" value="UniProtKB-EC"/>
</dbReference>
<sequence length="929" mass="106817">MEDQKRQAAKDFAEYWQDKGYEKGESQKFWLSLLRDVYGVSHPERYISFEDQVHLDHTSFIDGMIPSTHVMIEQKGRNKNLKAAIKQSDGSLLTPFVQAKRYITELPVSMHPKYVITCNFQEFLIYDMDNPQGEPEQLLLKNLPKEYYRLNFLVNEKSKVLKQEEEISVKAGDLVGKMYDALRKQYLDPDSNHAQKSLNILCVRLVFCLYAEDAGVFGSHSQFHDYLETYRTRNLRDALIKLFRILDQKPEDRDPYEAPELLAFPYVNGGLFADENIEIPRIDEEIAELLIKECSEQFDWSEISPTIFGAVFESTLNPDTRRKGGMHYTSIENIHKVIDPLFLDDLKKELEEIKSIQVENTRKKSLVAYQEKLASLKFLDPACGSGNFLTETYLSLRKLENEAVSCYYEGQMVLGDFVDPIKVSISQFYGIEINDFAVTVAKTALWIAESQMIQETQKIVHMDIDFLPLTTNAFIHEGNALRMDWNNVLPHGACSVIIGNPPFRGYSLQTKEQKADILSIYVDENGKPYKAAGKIDYVAGWYFKAAQYMQRTSIRAAFVSTNSITQGEQVAGVWKPIMERFETHIDFAWRTFVWSSEASEKAAVHCVIVGFSDAPNNTDKIIFDGSTKKVVENINPYLIEAPMVFIDSRKKPISRVPEMVYGNKPTDGGFLFLTPAERNEAIKKEPSLNKYIKQIYGAKEYINNIERYCFWLENISPTEIKKSAFLKTRIEGVRKFRLNSPKKATQKSAETPYLFQEIRQPHNNYIIIPRHSSQTRRYVPVGFVSPDIIVNDAVQIIPDASLYMLGVISSNVHMAWMRAICGRIKSDYRYSKDIVYNNFPWPTPTPAQKAKIEKTAQAILDARAKYPDSSLADLYDELTMPPELRKAHQENDKAVMEAYGWNWRGMTESDCVAELMKLYQKLIDTEKEE</sequence>
<dbReference type="EC" id="2.1.1.72" evidence="1"/>
<dbReference type="InterPro" id="IPR046818">
    <property type="entry name" value="MmeI_C"/>
</dbReference>
<keyword evidence="2 10" id="KW-0489">Methyltransferase</keyword>
<dbReference type="Pfam" id="PF20464">
    <property type="entry name" value="MmeI_N"/>
    <property type="match status" value="1"/>
</dbReference>
<protein>
    <recommendedName>
        <fullName evidence="1">site-specific DNA-methyltransferase (adenine-specific)</fullName>
        <ecNumber evidence="1">2.1.1.72</ecNumber>
    </recommendedName>
</protein>
<feature type="domain" description="MmeI-like helicase spacer" evidence="6">
    <location>
        <begin position="197"/>
        <end position="272"/>
    </location>
</feature>
<keyword evidence="3 10" id="KW-0808">Transferase</keyword>
<proteinExistence type="predicted"/>
<dbReference type="EMBL" id="VULN01000002">
    <property type="protein sequence ID" value="MSS81263.1"/>
    <property type="molecule type" value="Genomic_DNA"/>
</dbReference>
<comment type="caution">
    <text evidence="10">The sequence shown here is derived from an EMBL/GenBank/DDBJ whole genome shotgun (WGS) entry which is preliminary data.</text>
</comment>
<dbReference type="Proteomes" id="UP000441455">
    <property type="component" value="Unassembled WGS sequence"/>
</dbReference>
<evidence type="ECO:0000259" key="6">
    <source>
        <dbReference type="Pfam" id="PF20465"/>
    </source>
</evidence>
<evidence type="ECO:0000259" key="9">
    <source>
        <dbReference type="Pfam" id="PF20473"/>
    </source>
</evidence>
<dbReference type="Pfam" id="PF20467">
    <property type="entry name" value="MmeI_C"/>
    <property type="match status" value="1"/>
</dbReference>
<dbReference type="InterPro" id="IPR046820">
    <property type="entry name" value="MmeI_TRD"/>
</dbReference>
<dbReference type="AlphaFoldDB" id="A0A6N7VYG1"/>
<dbReference type="InterPro" id="IPR046819">
    <property type="entry name" value="MmeI_hel"/>
</dbReference>
<comment type="catalytic activity">
    <reaction evidence="4">
        <text>a 2'-deoxyadenosine in DNA + S-adenosyl-L-methionine = an N(6)-methyl-2'-deoxyadenosine in DNA + S-adenosyl-L-homocysteine + H(+)</text>
        <dbReference type="Rhea" id="RHEA:15197"/>
        <dbReference type="Rhea" id="RHEA-COMP:12418"/>
        <dbReference type="Rhea" id="RHEA-COMP:12419"/>
        <dbReference type="ChEBI" id="CHEBI:15378"/>
        <dbReference type="ChEBI" id="CHEBI:57856"/>
        <dbReference type="ChEBI" id="CHEBI:59789"/>
        <dbReference type="ChEBI" id="CHEBI:90615"/>
        <dbReference type="ChEBI" id="CHEBI:90616"/>
        <dbReference type="EC" id="2.1.1.72"/>
    </reaction>
</comment>
<evidence type="ECO:0000259" key="7">
    <source>
        <dbReference type="Pfam" id="PF20466"/>
    </source>
</evidence>
<feature type="domain" description="MmeI-like DNA-methyltransferase" evidence="9">
    <location>
        <begin position="360"/>
        <end position="623"/>
    </location>
</feature>
<evidence type="ECO:0000313" key="10">
    <source>
        <dbReference type="EMBL" id="MSS81263.1"/>
    </source>
</evidence>
<dbReference type="OrthoDB" id="9815272at2"/>
<dbReference type="SUPFAM" id="SSF53335">
    <property type="entry name" value="S-adenosyl-L-methionine-dependent methyltransferases"/>
    <property type="match status" value="1"/>
</dbReference>
<dbReference type="InterPro" id="IPR046817">
    <property type="entry name" value="MmeI_N"/>
</dbReference>
<dbReference type="PANTHER" id="PTHR33841:SF1">
    <property type="entry name" value="DNA METHYLTRANSFERASE A"/>
    <property type="match status" value="1"/>
</dbReference>
<evidence type="ECO:0000256" key="3">
    <source>
        <dbReference type="ARBA" id="ARBA00022679"/>
    </source>
</evidence>
<evidence type="ECO:0000259" key="8">
    <source>
        <dbReference type="Pfam" id="PF20467"/>
    </source>
</evidence>
<evidence type="ECO:0000259" key="5">
    <source>
        <dbReference type="Pfam" id="PF20464"/>
    </source>
</evidence>
<name>A0A6N7VYG1_ACIFE</name>
<organism evidence="10 11">
    <name type="scientific">Acidaminococcus fermentans</name>
    <dbReference type="NCBI Taxonomy" id="905"/>
    <lineage>
        <taxon>Bacteria</taxon>
        <taxon>Bacillati</taxon>
        <taxon>Bacillota</taxon>
        <taxon>Negativicutes</taxon>
        <taxon>Acidaminococcales</taxon>
        <taxon>Acidaminococcaceae</taxon>
        <taxon>Acidaminococcus</taxon>
    </lineage>
</organism>